<protein>
    <submittedName>
        <fullName evidence="2">Uncharacterized protein</fullName>
    </submittedName>
</protein>
<feature type="region of interest" description="Disordered" evidence="1">
    <location>
        <begin position="1"/>
        <end position="21"/>
    </location>
</feature>
<reference evidence="2 3" key="2">
    <citation type="submission" date="2020-07" db="EMBL/GenBank/DDBJ databases">
        <title>Genome assembly of wild tea tree DASZ reveals pedigree and selection history of tea varieties.</title>
        <authorList>
            <person name="Zhang W."/>
        </authorList>
    </citation>
    <scope>NUCLEOTIDE SEQUENCE [LARGE SCALE GENOMIC DNA]</scope>
    <source>
        <strain evidence="3">cv. G240</strain>
        <tissue evidence="2">Leaf</tissue>
    </source>
</reference>
<organism evidence="2 3">
    <name type="scientific">Camellia sinensis</name>
    <name type="common">Tea plant</name>
    <name type="synonym">Thea sinensis</name>
    <dbReference type="NCBI Taxonomy" id="4442"/>
    <lineage>
        <taxon>Eukaryota</taxon>
        <taxon>Viridiplantae</taxon>
        <taxon>Streptophyta</taxon>
        <taxon>Embryophyta</taxon>
        <taxon>Tracheophyta</taxon>
        <taxon>Spermatophyta</taxon>
        <taxon>Magnoliopsida</taxon>
        <taxon>eudicotyledons</taxon>
        <taxon>Gunneridae</taxon>
        <taxon>Pentapetalae</taxon>
        <taxon>asterids</taxon>
        <taxon>Ericales</taxon>
        <taxon>Theaceae</taxon>
        <taxon>Camellia</taxon>
    </lineage>
</organism>
<dbReference type="EMBL" id="JACBKZ010000011">
    <property type="protein sequence ID" value="KAF5939356.1"/>
    <property type="molecule type" value="Genomic_DNA"/>
</dbReference>
<gene>
    <name evidence="2" type="ORF">HYC85_023615</name>
</gene>
<proteinExistence type="predicted"/>
<sequence>MMLEKNMENKEEEDATRLQDFSKQNWQNCPKNTERIDFVSFWNEKVVFQ</sequence>
<dbReference type="Proteomes" id="UP000593564">
    <property type="component" value="Unassembled WGS sequence"/>
</dbReference>
<dbReference type="AlphaFoldDB" id="A0A7J7GIY1"/>
<keyword evidence="3" id="KW-1185">Reference proteome</keyword>
<comment type="caution">
    <text evidence="2">The sequence shown here is derived from an EMBL/GenBank/DDBJ whole genome shotgun (WGS) entry which is preliminary data.</text>
</comment>
<evidence type="ECO:0000313" key="3">
    <source>
        <dbReference type="Proteomes" id="UP000593564"/>
    </source>
</evidence>
<reference evidence="3" key="1">
    <citation type="journal article" date="2020" name="Nat. Commun.">
        <title>Genome assembly of wild tea tree DASZ reveals pedigree and selection history of tea varieties.</title>
        <authorList>
            <person name="Zhang W."/>
            <person name="Zhang Y."/>
            <person name="Qiu H."/>
            <person name="Guo Y."/>
            <person name="Wan H."/>
            <person name="Zhang X."/>
            <person name="Scossa F."/>
            <person name="Alseekh S."/>
            <person name="Zhang Q."/>
            <person name="Wang P."/>
            <person name="Xu L."/>
            <person name="Schmidt M.H."/>
            <person name="Jia X."/>
            <person name="Li D."/>
            <person name="Zhu A."/>
            <person name="Guo F."/>
            <person name="Chen W."/>
            <person name="Ni D."/>
            <person name="Usadel B."/>
            <person name="Fernie A.R."/>
            <person name="Wen W."/>
        </authorList>
    </citation>
    <scope>NUCLEOTIDE SEQUENCE [LARGE SCALE GENOMIC DNA]</scope>
    <source>
        <strain evidence="3">cv. G240</strain>
    </source>
</reference>
<evidence type="ECO:0000313" key="2">
    <source>
        <dbReference type="EMBL" id="KAF5939356.1"/>
    </source>
</evidence>
<name>A0A7J7GIY1_CAMSI</name>
<evidence type="ECO:0000256" key="1">
    <source>
        <dbReference type="SAM" id="MobiDB-lite"/>
    </source>
</evidence>
<accession>A0A7J7GIY1</accession>